<name>A0A402B6J0_9CHLR</name>
<dbReference type="InterPro" id="IPR052536">
    <property type="entry name" value="ABC-4_Integral_Memb_Prot"/>
</dbReference>
<feature type="transmembrane region" description="Helical" evidence="6">
    <location>
        <begin position="222"/>
        <end position="249"/>
    </location>
</feature>
<feature type="transmembrane region" description="Helical" evidence="6">
    <location>
        <begin position="516"/>
        <end position="545"/>
    </location>
</feature>
<evidence type="ECO:0000256" key="6">
    <source>
        <dbReference type="SAM" id="Phobius"/>
    </source>
</evidence>
<feature type="domain" description="ABC3 transporter permease C-terminal" evidence="7">
    <location>
        <begin position="60"/>
        <end position="179"/>
    </location>
</feature>
<feature type="transmembrane region" description="Helical" evidence="6">
    <location>
        <begin position="611"/>
        <end position="636"/>
    </location>
</feature>
<proteinExistence type="predicted"/>
<dbReference type="AlphaFoldDB" id="A0A402B6J0"/>
<dbReference type="InterPro" id="IPR003838">
    <property type="entry name" value="ABC3_permease_C"/>
</dbReference>
<feature type="transmembrane region" description="Helical" evidence="6">
    <location>
        <begin position="151"/>
        <end position="176"/>
    </location>
</feature>
<dbReference type="Pfam" id="PF02687">
    <property type="entry name" value="FtsX"/>
    <property type="match status" value="1"/>
</dbReference>
<dbReference type="PANTHER" id="PTHR46795">
    <property type="entry name" value="ABC TRANSPORTER PERMEASE-RELATED-RELATED"/>
    <property type="match status" value="1"/>
</dbReference>
<keyword evidence="5 6" id="KW-0472">Membrane</keyword>
<feature type="transmembrane region" description="Helical" evidence="6">
    <location>
        <begin position="278"/>
        <end position="300"/>
    </location>
</feature>
<protein>
    <submittedName>
        <fullName evidence="8">ABC transporter permease protein YxdM</fullName>
    </submittedName>
</protein>
<evidence type="ECO:0000313" key="8">
    <source>
        <dbReference type="EMBL" id="GCE26965.1"/>
    </source>
</evidence>
<feature type="transmembrane region" description="Helical" evidence="6">
    <location>
        <begin position="103"/>
        <end position="131"/>
    </location>
</feature>
<keyword evidence="9" id="KW-1185">Reference proteome</keyword>
<feature type="transmembrane region" description="Helical" evidence="6">
    <location>
        <begin position="197"/>
        <end position="216"/>
    </location>
</feature>
<reference evidence="9" key="1">
    <citation type="submission" date="2018-12" db="EMBL/GenBank/DDBJ databases">
        <title>Tengunoibacter tsumagoiensis gen. nov., sp. nov., Dictyobacter kobayashii sp. nov., D. alpinus sp. nov., and D. joshuensis sp. nov. and description of Dictyobacteraceae fam. nov. within the order Ktedonobacterales isolated from Tengu-no-mugimeshi.</title>
        <authorList>
            <person name="Wang C.M."/>
            <person name="Zheng Y."/>
            <person name="Sakai Y."/>
            <person name="Toyoda A."/>
            <person name="Minakuchi Y."/>
            <person name="Abe K."/>
            <person name="Yokota A."/>
            <person name="Yabe S."/>
        </authorList>
    </citation>
    <scope>NUCLEOTIDE SEQUENCE [LARGE SCALE GENOMIC DNA]</scope>
    <source>
        <strain evidence="9">Uno16</strain>
    </source>
</reference>
<feature type="transmembrane region" description="Helical" evidence="6">
    <location>
        <begin position="52"/>
        <end position="82"/>
    </location>
</feature>
<dbReference type="GO" id="GO:0055085">
    <property type="term" value="P:transmembrane transport"/>
    <property type="evidence" value="ECO:0007669"/>
    <property type="project" value="InterPro"/>
</dbReference>
<dbReference type="OrthoDB" id="1937696at2"/>
<keyword evidence="3 6" id="KW-0812">Transmembrane</keyword>
<accession>A0A402B6J0</accession>
<evidence type="ECO:0000256" key="3">
    <source>
        <dbReference type="ARBA" id="ARBA00022692"/>
    </source>
</evidence>
<feature type="transmembrane region" description="Helical" evidence="6">
    <location>
        <begin position="579"/>
        <end position="605"/>
    </location>
</feature>
<organism evidence="8 9">
    <name type="scientific">Dictyobacter alpinus</name>
    <dbReference type="NCBI Taxonomy" id="2014873"/>
    <lineage>
        <taxon>Bacteria</taxon>
        <taxon>Bacillati</taxon>
        <taxon>Chloroflexota</taxon>
        <taxon>Ktedonobacteria</taxon>
        <taxon>Ktedonobacterales</taxon>
        <taxon>Dictyobacteraceae</taxon>
        <taxon>Dictyobacter</taxon>
    </lineage>
</organism>
<dbReference type="GO" id="GO:0005886">
    <property type="term" value="C:plasma membrane"/>
    <property type="evidence" value="ECO:0007669"/>
    <property type="project" value="UniProtKB-SubCell"/>
</dbReference>
<comment type="caution">
    <text evidence="8">The sequence shown here is derived from an EMBL/GenBank/DDBJ whole genome shotgun (WGS) entry which is preliminary data.</text>
</comment>
<evidence type="ECO:0000256" key="2">
    <source>
        <dbReference type="ARBA" id="ARBA00022475"/>
    </source>
</evidence>
<evidence type="ECO:0000256" key="1">
    <source>
        <dbReference type="ARBA" id="ARBA00004651"/>
    </source>
</evidence>
<dbReference type="InterPro" id="IPR027022">
    <property type="entry name" value="ABC_permease_BceB-typ"/>
</dbReference>
<dbReference type="EMBL" id="BIFT01000001">
    <property type="protein sequence ID" value="GCE26965.1"/>
    <property type="molecule type" value="Genomic_DNA"/>
</dbReference>
<dbReference type="PIRSF" id="PIRSF018968">
    <property type="entry name" value="ABC_permease_BceB"/>
    <property type="match status" value="1"/>
</dbReference>
<sequence>MDWNSLALKNIWHNMRRYLSYLLSSTLSVMVFSMFFIFVFNSHIGSLSALQMVAVVMVICIFIIACFAIFFIFFFHASLIRVRNKEFGLLMTLGMTPGQIGRLIFLESICIGSVALILGMALGVLGTQPFFWAMQAVLGLPDAIPFELPMVALIITAIFFGLVFLLEAGLISWRVARRTPRTLILGARVQQTPPRPSWLMVVLGLLCLGGAYDMAIQFSSMFLLNAIPIVLLAMLGTFLLFGQIMVMLLTYVRKLPLHGINVLIVSRLSYRIKDYARMLAVVTILNASVLIAMGAIYGFLQILENGNHQVNPVDMLLQDHKSQPLVANPQQIHQALVAQHITMKGEFQVELVACQIKDVPVTVISRSSFESMRTTILHVHPEYASDLPEIPALQGSQGYLQEPQTLQYFAESLAPLSIGRDHQLQVQSGNHKWSLTIERGGARVINGNLAVTARVLIVNNQLFQEIQKNATAKEQWTLQGLFFPDNQQKSLAVTTLQQTFHDRNNLSLAAVERSIFVLQLLSALLFAGGFVSLLFLFAAGSALYFKIFTQQDEDKLQFAALGRVGLRKREALRIIGSEFLILFFLPVLVAVLHSSVATIDLLFLMKVPVPIIPIIWSALGITSLIYAGCFGIYYLAALINYLRRLRLSMA</sequence>
<evidence type="ECO:0000259" key="7">
    <source>
        <dbReference type="Pfam" id="PF02687"/>
    </source>
</evidence>
<evidence type="ECO:0000256" key="5">
    <source>
        <dbReference type="ARBA" id="ARBA00023136"/>
    </source>
</evidence>
<gene>
    <name evidence="8" type="primary">yxdM</name>
    <name evidence="8" type="ORF">KDA_24490</name>
</gene>
<comment type="subcellular location">
    <subcellularLocation>
        <location evidence="1">Cell membrane</location>
        <topology evidence="1">Multi-pass membrane protein</topology>
    </subcellularLocation>
</comment>
<dbReference type="RefSeq" id="WP_126627360.1">
    <property type="nucleotide sequence ID" value="NZ_BIFT01000001.1"/>
</dbReference>
<evidence type="ECO:0000256" key="4">
    <source>
        <dbReference type="ARBA" id="ARBA00022989"/>
    </source>
</evidence>
<feature type="transmembrane region" description="Helical" evidence="6">
    <location>
        <begin position="21"/>
        <end position="40"/>
    </location>
</feature>
<dbReference type="Proteomes" id="UP000287171">
    <property type="component" value="Unassembled WGS sequence"/>
</dbReference>
<keyword evidence="4 6" id="KW-1133">Transmembrane helix</keyword>
<evidence type="ECO:0000313" key="9">
    <source>
        <dbReference type="Proteomes" id="UP000287171"/>
    </source>
</evidence>
<dbReference type="PANTHER" id="PTHR46795:SF1">
    <property type="entry name" value="ABC TRANSPORTER PERMEASE PROTEIN"/>
    <property type="match status" value="1"/>
</dbReference>
<keyword evidence="2" id="KW-1003">Cell membrane</keyword>